<evidence type="ECO:0000313" key="4">
    <source>
        <dbReference type="Proteomes" id="UP001056035"/>
    </source>
</evidence>
<evidence type="ECO:0000256" key="1">
    <source>
        <dbReference type="ARBA" id="ARBA00022801"/>
    </source>
</evidence>
<dbReference type="PANTHER" id="PTHR43546:SF9">
    <property type="entry name" value="L-ASCORBATE-6-PHOSPHATE LACTONASE ULAG-RELATED"/>
    <property type="match status" value="1"/>
</dbReference>
<dbReference type="EMBL" id="CP098502">
    <property type="protein sequence ID" value="UTI67114.1"/>
    <property type="molecule type" value="Genomic_DNA"/>
</dbReference>
<reference evidence="3 4" key="1">
    <citation type="submission" date="2022-06" db="EMBL/GenBank/DDBJ databases">
        <title>Paraconexibacter antarcticus.</title>
        <authorList>
            <person name="Kim C.S."/>
        </authorList>
    </citation>
    <scope>NUCLEOTIDE SEQUENCE [LARGE SCALE GENOMIC DNA]</scope>
    <source>
        <strain evidence="3 4">02-257</strain>
    </source>
</reference>
<protein>
    <submittedName>
        <fullName evidence="3">MBL fold metallo-hydrolase</fullName>
    </submittedName>
</protein>
<feature type="domain" description="Metallo-beta-lactamase" evidence="2">
    <location>
        <begin position="19"/>
        <end position="220"/>
    </location>
</feature>
<evidence type="ECO:0000259" key="2">
    <source>
        <dbReference type="Pfam" id="PF12706"/>
    </source>
</evidence>
<organism evidence="3 4">
    <name type="scientific">Paraconexibacter antarcticus</name>
    <dbReference type="NCBI Taxonomy" id="2949664"/>
    <lineage>
        <taxon>Bacteria</taxon>
        <taxon>Bacillati</taxon>
        <taxon>Actinomycetota</taxon>
        <taxon>Thermoleophilia</taxon>
        <taxon>Solirubrobacterales</taxon>
        <taxon>Paraconexibacteraceae</taxon>
        <taxon>Paraconexibacter</taxon>
    </lineage>
</organism>
<accession>A0ABY5E001</accession>
<evidence type="ECO:0000313" key="3">
    <source>
        <dbReference type="EMBL" id="UTI67114.1"/>
    </source>
</evidence>
<gene>
    <name evidence="3" type="ORF">NBH00_24215</name>
</gene>
<dbReference type="PANTHER" id="PTHR43546">
    <property type="entry name" value="UPF0173 METAL-DEPENDENT HYDROLASE MJ1163-RELATED"/>
    <property type="match status" value="1"/>
</dbReference>
<dbReference type="InterPro" id="IPR050114">
    <property type="entry name" value="UPF0173_UPF0282_UlaG_hydrolase"/>
</dbReference>
<name>A0ABY5E001_9ACTN</name>
<keyword evidence="4" id="KW-1185">Reference proteome</keyword>
<dbReference type="InterPro" id="IPR001279">
    <property type="entry name" value="Metallo-B-lactamas"/>
</dbReference>
<keyword evidence="1" id="KW-0378">Hydrolase</keyword>
<dbReference type="Pfam" id="PF12706">
    <property type="entry name" value="Lactamase_B_2"/>
    <property type="match status" value="1"/>
</dbReference>
<dbReference type="InterPro" id="IPR036866">
    <property type="entry name" value="RibonucZ/Hydroxyglut_hydro"/>
</dbReference>
<dbReference type="SUPFAM" id="SSF56281">
    <property type="entry name" value="Metallo-hydrolase/oxidoreductase"/>
    <property type="match status" value="1"/>
</dbReference>
<dbReference type="Proteomes" id="UP001056035">
    <property type="component" value="Chromosome"/>
</dbReference>
<sequence length="259" mass="27946">MRITYIGGPTALIEIGPWRLLTDPTFDPPGKRYFFGWGTASKKLQGPAVAFDDLGRIDAVLISHDHHGDNLDPTGRELLPRMGQIVTTEPGARRLGGGAVGLAPWATTTLEAEGRPRIEITATPCRHGPPGSKPIVGDVVGFALKWDGQQHGVLWISGDTVLYDGVREVAQRLNVGTAVVHLGGVTFPWLSGPLRYTMNAQEAAELCGLVDPHTIIPIHYEGWKHFRQGRGPAEQVLAASPLAPRVRWLAAGTPTELDV</sequence>
<dbReference type="Gene3D" id="3.60.15.10">
    <property type="entry name" value="Ribonuclease Z/Hydroxyacylglutathione hydrolase-like"/>
    <property type="match status" value="1"/>
</dbReference>
<proteinExistence type="predicted"/>